<evidence type="ECO:0000256" key="1">
    <source>
        <dbReference type="ARBA" id="ARBA00008769"/>
    </source>
</evidence>
<dbReference type="OrthoDB" id="580845at2"/>
<comment type="caution">
    <text evidence="4">The sequence shown here is derived from an EMBL/GenBank/DDBJ whole genome shotgun (WGS) entry which is preliminary data.</text>
</comment>
<dbReference type="GO" id="GO:0008643">
    <property type="term" value="P:carbohydrate transport"/>
    <property type="evidence" value="ECO:0007669"/>
    <property type="project" value="InterPro"/>
</dbReference>
<dbReference type="InterPro" id="IPR047684">
    <property type="entry name" value="Por_som-like"/>
</dbReference>
<proteinExistence type="inferred from homology"/>
<dbReference type="PANTHER" id="PTHR43308">
    <property type="entry name" value="OUTER MEMBRANE PROTEIN ALPHA-RELATED"/>
    <property type="match status" value="1"/>
</dbReference>
<sequence length="539" mass="59304">MNQNFGNLLLAQTFFFGITSFVSCWAIVGLIAANAESVNSPKAIDFAIAQSEPLEADSMAQITSVSQLSDVQPTDWAFPALQSLVERYGIIAGYNDRTFRGDRAMTRYEFAAGLNAALNRINELITSGKRNLVTQEDLVTLQKLQAEFATELNSLRGRIDALELRTQQLEARQFSPITKLEGEVVFAISDVFGNEVGDRNNAVFQQRARLYFESSFTGKDRLRVRLDVGNFERFDLPTNEGRLAFASNTDGLLELGDLEYRFPLGERLIVYLEANDAGLHDFTNVINPFFRSSGSGAISRFGRRNPIYRIPNANAGLGASLKLSDTLSFDFGYLAGESENPTPGRGLFNGDYGAIGQLTFNPSDRFALGLTYIHSYASAGEGLDTGTGSTAARLNELGPQEIERPVVANSYGIQANYRVTDNIAIGGWVGYSAARAIGLGDAQIWNYAFTLAFPDLGKEGNLGGIIIGMEPKLTNTSSGLRAIGQFKDRDTSFHIETFYRYQITDNISITPGIIWITNPNHNRNNDDFVIGTIRTTFEF</sequence>
<dbReference type="InterPro" id="IPR038673">
    <property type="entry name" value="OprB_sf"/>
</dbReference>
<dbReference type="Gene3D" id="2.40.160.180">
    <property type="entry name" value="Carbohydrate-selective porin OprB"/>
    <property type="match status" value="1"/>
</dbReference>
<dbReference type="GO" id="GO:0015288">
    <property type="term" value="F:porin activity"/>
    <property type="evidence" value="ECO:0007669"/>
    <property type="project" value="InterPro"/>
</dbReference>
<dbReference type="Pfam" id="PF04966">
    <property type="entry name" value="OprB"/>
    <property type="match status" value="1"/>
</dbReference>
<dbReference type="Pfam" id="PF00395">
    <property type="entry name" value="SLH"/>
    <property type="match status" value="1"/>
</dbReference>
<reference evidence="4 5" key="1">
    <citation type="submission" date="2016-11" db="EMBL/GenBank/DDBJ databases">
        <title>Draft Genome Sequences of Nine Cyanobacterial Strains from Diverse Habitats.</title>
        <authorList>
            <person name="Zhu T."/>
            <person name="Hou S."/>
            <person name="Lu X."/>
            <person name="Hess W.R."/>
        </authorList>
    </citation>
    <scope>NUCLEOTIDE SEQUENCE [LARGE SCALE GENOMIC DNA]</scope>
    <source>
        <strain evidence="4 5">IAM M-71</strain>
    </source>
</reference>
<dbReference type="InterPro" id="IPR001119">
    <property type="entry name" value="SLH_dom"/>
</dbReference>
<dbReference type="SUPFAM" id="SSF56935">
    <property type="entry name" value="Porins"/>
    <property type="match status" value="1"/>
</dbReference>
<dbReference type="AlphaFoldDB" id="A0A1U7IRI8"/>
<feature type="domain" description="SLH" evidence="3">
    <location>
        <begin position="64"/>
        <end position="128"/>
    </location>
</feature>
<accession>A0A1U7IRI8</accession>
<evidence type="ECO:0000256" key="2">
    <source>
        <dbReference type="RuleBase" id="RU363072"/>
    </source>
</evidence>
<dbReference type="RefSeq" id="WP_073592079.1">
    <property type="nucleotide sequence ID" value="NZ_MRCE01000003.1"/>
</dbReference>
<dbReference type="EMBL" id="MRCE01000003">
    <property type="protein sequence ID" value="OKH40016.1"/>
    <property type="molecule type" value="Genomic_DNA"/>
</dbReference>
<dbReference type="PANTHER" id="PTHR43308:SF1">
    <property type="entry name" value="OUTER MEMBRANE PROTEIN ALPHA"/>
    <property type="match status" value="1"/>
</dbReference>
<comment type="similarity">
    <text evidence="1 2">Belongs to the OprB family.</text>
</comment>
<dbReference type="InterPro" id="IPR051465">
    <property type="entry name" value="Cell_Envelope_Struct_Comp"/>
</dbReference>
<dbReference type="NCBIfam" id="NF033921">
    <property type="entry name" value="por_somb"/>
    <property type="match status" value="1"/>
</dbReference>
<dbReference type="Proteomes" id="UP000185860">
    <property type="component" value="Unassembled WGS sequence"/>
</dbReference>
<protein>
    <recommendedName>
        <fullName evidence="3">SLH domain-containing protein</fullName>
    </recommendedName>
</protein>
<dbReference type="GO" id="GO:0016020">
    <property type="term" value="C:membrane"/>
    <property type="evidence" value="ECO:0007669"/>
    <property type="project" value="InterPro"/>
</dbReference>
<dbReference type="STRING" id="454136.NIES2119_03455"/>
<evidence type="ECO:0000313" key="4">
    <source>
        <dbReference type="EMBL" id="OKH40016.1"/>
    </source>
</evidence>
<dbReference type="InterPro" id="IPR007049">
    <property type="entry name" value="Carb-sel_porin_OprB"/>
</dbReference>
<evidence type="ECO:0000313" key="5">
    <source>
        <dbReference type="Proteomes" id="UP000185860"/>
    </source>
</evidence>
<evidence type="ECO:0000259" key="3">
    <source>
        <dbReference type="PROSITE" id="PS51272"/>
    </source>
</evidence>
<gene>
    <name evidence="4" type="ORF">NIES2119_03455</name>
</gene>
<dbReference type="PROSITE" id="PS51272">
    <property type="entry name" value="SLH"/>
    <property type="match status" value="1"/>
</dbReference>
<name>A0A1U7IRI8_9CYAN</name>
<organism evidence="4 5">
    <name type="scientific">[Phormidium ambiguum] IAM M-71</name>
    <dbReference type="NCBI Taxonomy" id="454136"/>
    <lineage>
        <taxon>Bacteria</taxon>
        <taxon>Bacillati</taxon>
        <taxon>Cyanobacteriota</taxon>
        <taxon>Cyanophyceae</taxon>
        <taxon>Oscillatoriophycideae</taxon>
        <taxon>Aerosakkonematales</taxon>
        <taxon>Aerosakkonemataceae</taxon>
        <taxon>Floridanema</taxon>
    </lineage>
</organism>